<organism evidence="1 2">
    <name type="scientific">Idiomarina xiamenensis 10-D-4</name>
    <dbReference type="NCBI Taxonomy" id="740709"/>
    <lineage>
        <taxon>Bacteria</taxon>
        <taxon>Pseudomonadati</taxon>
        <taxon>Pseudomonadota</taxon>
        <taxon>Gammaproteobacteria</taxon>
        <taxon>Alteromonadales</taxon>
        <taxon>Idiomarinaceae</taxon>
        <taxon>Idiomarina</taxon>
    </lineage>
</organism>
<evidence type="ECO:0000313" key="1">
    <source>
        <dbReference type="EMBL" id="EKE79462.1"/>
    </source>
</evidence>
<accession>K2JXS6</accession>
<dbReference type="STRING" id="740709.A10D4_12879"/>
<comment type="caution">
    <text evidence="1">The sequence shown here is derived from an EMBL/GenBank/DDBJ whole genome shotgun (WGS) entry which is preliminary data.</text>
</comment>
<proteinExistence type="predicted"/>
<dbReference type="Proteomes" id="UP000014115">
    <property type="component" value="Unassembled WGS sequence"/>
</dbReference>
<dbReference type="InterPro" id="IPR009045">
    <property type="entry name" value="Zn_M74/Hedgehog-like"/>
</dbReference>
<sequence length="138" mass="15852">MVFKLSQTSLSRLKQVHPQLCIVVMRAIQTSEIDFIVGAGVRTLEEQRENVRQGVSKTMNSKHLPQDDGFSHAVDLWPWVNGDIPWNDFDVFKRLADVMLNSARELGVNMRWGGDWNRNGRSDDERFLDGPHFELVTV</sequence>
<dbReference type="CDD" id="cd14845">
    <property type="entry name" value="L-Ala-D-Glu_peptidase_like"/>
    <property type="match status" value="1"/>
</dbReference>
<gene>
    <name evidence="1" type="ORF">A10D4_12879</name>
</gene>
<protein>
    <submittedName>
        <fullName evidence="1">Endolysin</fullName>
    </submittedName>
</protein>
<dbReference type="EMBL" id="AMRG01000023">
    <property type="protein sequence ID" value="EKE79462.1"/>
    <property type="molecule type" value="Genomic_DNA"/>
</dbReference>
<evidence type="ECO:0000313" key="2">
    <source>
        <dbReference type="Proteomes" id="UP000014115"/>
    </source>
</evidence>
<dbReference type="SUPFAM" id="SSF55166">
    <property type="entry name" value="Hedgehog/DD-peptidase"/>
    <property type="match status" value="1"/>
</dbReference>
<name>K2JXS6_9GAMM</name>
<dbReference type="eggNOG" id="COG3108">
    <property type="taxonomic scope" value="Bacteria"/>
</dbReference>
<dbReference type="RefSeq" id="WP_008490004.1">
    <property type="nucleotide sequence ID" value="NZ_AMRG01000023.1"/>
</dbReference>
<keyword evidence="2" id="KW-1185">Reference proteome</keyword>
<dbReference type="Gene3D" id="3.30.1380.10">
    <property type="match status" value="1"/>
</dbReference>
<dbReference type="PATRIC" id="fig|740709.3.peg.2595"/>
<reference evidence="1 2" key="1">
    <citation type="journal article" date="2012" name="J. Bacteriol.">
        <title>Genome Sequence of Idiomarina xiamenensis Type Strain 10-D-4.</title>
        <authorList>
            <person name="Lai Q."/>
            <person name="Wang L."/>
            <person name="Wang W."/>
            <person name="Shao Z."/>
        </authorList>
    </citation>
    <scope>NUCLEOTIDE SEQUENCE [LARGE SCALE GENOMIC DNA]</scope>
    <source>
        <strain evidence="1 2">10-D-4</strain>
    </source>
</reference>
<dbReference type="AlphaFoldDB" id="K2JXS6"/>